<keyword evidence="2" id="KW-1185">Reference proteome</keyword>
<protein>
    <submittedName>
        <fullName evidence="1">DUF2946 family protein</fullName>
    </submittedName>
</protein>
<dbReference type="AlphaFoldDB" id="A0A975DBT1"/>
<dbReference type="Proteomes" id="UP000682739">
    <property type="component" value="Chromosome"/>
</dbReference>
<organism evidence="1 2">
    <name type="scientific">Psychrosphaera ytuae</name>
    <dbReference type="NCBI Taxonomy" id="2820710"/>
    <lineage>
        <taxon>Bacteria</taxon>
        <taxon>Pseudomonadati</taxon>
        <taxon>Pseudomonadota</taxon>
        <taxon>Gammaproteobacteria</taxon>
        <taxon>Alteromonadales</taxon>
        <taxon>Pseudoalteromonadaceae</taxon>
        <taxon>Psychrosphaera</taxon>
    </lineage>
</organism>
<dbReference type="RefSeq" id="WP_208830221.1">
    <property type="nucleotide sequence ID" value="NZ_CP072110.1"/>
</dbReference>
<gene>
    <name evidence="1" type="ORF">J1N51_08170</name>
</gene>
<name>A0A975DBT1_9GAMM</name>
<reference evidence="1" key="1">
    <citation type="submission" date="2021-03" db="EMBL/GenBank/DDBJ databases">
        <title>Description of Psychrosphaera ytuae sp. nov. isolated from deep sea sediment of South China Sea.</title>
        <authorList>
            <person name="Zhang J."/>
            <person name="Xu X.-D."/>
        </authorList>
    </citation>
    <scope>NUCLEOTIDE SEQUENCE</scope>
    <source>
        <strain evidence="1">MTZ26</strain>
    </source>
</reference>
<proteinExistence type="predicted"/>
<evidence type="ECO:0000313" key="2">
    <source>
        <dbReference type="Proteomes" id="UP000682739"/>
    </source>
</evidence>
<sequence length="148" mass="16176">MKHIVHVFLVLCLALNLVAPSLGYMAGKTNQQLLCSTERQLWVPQSQSESEFIATGLALGFSLEQINEFGDGNALAIGSEHTQASQFNSGHCPLCVFDEGDAEIALWGFFTYSQVTPQTIVNTTSTYFPSTAFYLRPPNRAPPVLFSA</sequence>
<accession>A0A975DBT1</accession>
<dbReference type="EMBL" id="CP072110">
    <property type="protein sequence ID" value="QTH62755.1"/>
    <property type="molecule type" value="Genomic_DNA"/>
</dbReference>
<dbReference type="KEGG" id="psym:J1N51_08170"/>
<evidence type="ECO:0000313" key="1">
    <source>
        <dbReference type="EMBL" id="QTH62755.1"/>
    </source>
</evidence>